<dbReference type="InterPro" id="IPR021190">
    <property type="entry name" value="Pept_M10A"/>
</dbReference>
<feature type="binding site" evidence="11">
    <location>
        <position position="207"/>
    </location>
    <ligand>
        <name>Zn(2+)</name>
        <dbReference type="ChEBI" id="CHEBI:29105"/>
        <label>1</label>
    </ligand>
</feature>
<organism evidence="14 15">
    <name type="scientific">Artemisia annua</name>
    <name type="common">Sweet wormwood</name>
    <dbReference type="NCBI Taxonomy" id="35608"/>
    <lineage>
        <taxon>Eukaryota</taxon>
        <taxon>Viridiplantae</taxon>
        <taxon>Streptophyta</taxon>
        <taxon>Embryophyta</taxon>
        <taxon>Tracheophyta</taxon>
        <taxon>Spermatophyta</taxon>
        <taxon>Magnoliopsida</taxon>
        <taxon>eudicotyledons</taxon>
        <taxon>Gunneridae</taxon>
        <taxon>Pentapetalae</taxon>
        <taxon>asterids</taxon>
        <taxon>campanulids</taxon>
        <taxon>Asterales</taxon>
        <taxon>Asteraceae</taxon>
        <taxon>Asteroideae</taxon>
        <taxon>Anthemideae</taxon>
        <taxon>Artemisiinae</taxon>
        <taxon>Artemisia</taxon>
    </lineage>
</organism>
<gene>
    <name evidence="14" type="ORF">CTI12_AA213520</name>
</gene>
<dbReference type="OrthoDB" id="406838at2759"/>
<evidence type="ECO:0000256" key="1">
    <source>
        <dbReference type="ARBA" id="ARBA00009614"/>
    </source>
</evidence>
<feature type="binding site" evidence="11">
    <location>
        <position position="215"/>
    </location>
    <ligand>
        <name>Ca(2+)</name>
        <dbReference type="ChEBI" id="CHEBI:29108"/>
        <label>3</label>
    </ligand>
</feature>
<comment type="caution">
    <text evidence="14">The sequence shown here is derived from an EMBL/GenBank/DDBJ whole genome shotgun (WGS) entry which is preliminary data.</text>
</comment>
<proteinExistence type="inferred from homology"/>
<dbReference type="EMBL" id="PKPP01003261">
    <property type="protein sequence ID" value="PWA70338.1"/>
    <property type="molecule type" value="Genomic_DNA"/>
</dbReference>
<keyword evidence="11" id="KW-0106">Calcium</keyword>
<evidence type="ECO:0000256" key="2">
    <source>
        <dbReference type="ARBA" id="ARBA00022670"/>
    </source>
</evidence>
<comment type="cofactor">
    <cofactor evidence="11">
        <name>Zn(2+)</name>
        <dbReference type="ChEBI" id="CHEBI:29105"/>
    </cofactor>
    <text evidence="11">Binds 2 Zn(2+) ions per subunit.</text>
</comment>
<feature type="binding site" evidence="10">
    <location>
        <position position="262"/>
    </location>
    <ligand>
        <name>Zn(2+)</name>
        <dbReference type="ChEBI" id="CHEBI:29105"/>
        <label>2</label>
        <note>catalytic</note>
    </ligand>
</feature>
<feature type="binding site" evidence="11">
    <location>
        <position position="237"/>
    </location>
    <ligand>
        <name>Ca(2+)</name>
        <dbReference type="ChEBI" id="CHEBI:29108"/>
        <label>3</label>
    </ligand>
</feature>
<keyword evidence="6 10" id="KW-0862">Zinc</keyword>
<reference evidence="14 15" key="1">
    <citation type="journal article" date="2018" name="Mol. Plant">
        <title>The genome of Artemisia annua provides insight into the evolution of Asteraceae family and artemisinin biosynthesis.</title>
        <authorList>
            <person name="Shen Q."/>
            <person name="Zhang L."/>
            <person name="Liao Z."/>
            <person name="Wang S."/>
            <person name="Yan T."/>
            <person name="Shi P."/>
            <person name="Liu M."/>
            <person name="Fu X."/>
            <person name="Pan Q."/>
            <person name="Wang Y."/>
            <person name="Lv Z."/>
            <person name="Lu X."/>
            <person name="Zhang F."/>
            <person name="Jiang W."/>
            <person name="Ma Y."/>
            <person name="Chen M."/>
            <person name="Hao X."/>
            <person name="Li L."/>
            <person name="Tang Y."/>
            <person name="Lv G."/>
            <person name="Zhou Y."/>
            <person name="Sun X."/>
            <person name="Brodelius P.E."/>
            <person name="Rose J.K.C."/>
            <person name="Tang K."/>
        </authorList>
    </citation>
    <scope>NUCLEOTIDE SEQUENCE [LARGE SCALE GENOMIC DNA]</scope>
    <source>
        <strain evidence="15">cv. Huhao1</strain>
        <tissue evidence="14">Leaf</tissue>
    </source>
</reference>
<dbReference type="Pfam" id="PF00413">
    <property type="entry name" value="Peptidase_M10"/>
    <property type="match status" value="1"/>
</dbReference>
<feature type="binding site" evidence="11">
    <location>
        <position position="234"/>
    </location>
    <ligand>
        <name>Ca(2+)</name>
        <dbReference type="ChEBI" id="CHEBI:29108"/>
        <label>3</label>
    </ligand>
</feature>
<feature type="binding site" evidence="11">
    <location>
        <position position="197"/>
    </location>
    <ligand>
        <name>Ca(2+)</name>
        <dbReference type="ChEBI" id="CHEBI:29108"/>
        <label>2</label>
    </ligand>
</feature>
<dbReference type="AlphaFoldDB" id="A0A2U1NA16"/>
<feature type="binding site" description="in inhibited form" evidence="11">
    <location>
        <position position="118"/>
    </location>
    <ligand>
        <name>Zn(2+)</name>
        <dbReference type="ChEBI" id="CHEBI:29105"/>
        <label>2</label>
        <note>catalytic</note>
    </ligand>
</feature>
<dbReference type="PANTHER" id="PTHR10201">
    <property type="entry name" value="MATRIX METALLOPROTEINASE"/>
    <property type="match status" value="1"/>
</dbReference>
<dbReference type="CDD" id="cd04278">
    <property type="entry name" value="ZnMc_MMP"/>
    <property type="match status" value="1"/>
</dbReference>
<evidence type="ECO:0000313" key="14">
    <source>
        <dbReference type="EMBL" id="PWA70338.1"/>
    </source>
</evidence>
<dbReference type="PANTHER" id="PTHR10201:SF292">
    <property type="entry name" value="MATRILYSIN"/>
    <property type="match status" value="1"/>
</dbReference>
<dbReference type="SUPFAM" id="SSF47090">
    <property type="entry name" value="PGBD-like"/>
    <property type="match status" value="1"/>
</dbReference>
<keyword evidence="15" id="KW-1185">Reference proteome</keyword>
<feature type="binding site" evidence="11">
    <location>
        <position position="222"/>
    </location>
    <ligand>
        <name>Zn(2+)</name>
        <dbReference type="ChEBI" id="CHEBI:29105"/>
        <label>1</label>
    </ligand>
</feature>
<feature type="signal peptide" evidence="12">
    <location>
        <begin position="1"/>
        <end position="22"/>
    </location>
</feature>
<dbReference type="SUPFAM" id="SSF55486">
    <property type="entry name" value="Metalloproteases ('zincins'), catalytic domain"/>
    <property type="match status" value="1"/>
</dbReference>
<dbReference type="GO" id="GO:0004222">
    <property type="term" value="F:metalloendopeptidase activity"/>
    <property type="evidence" value="ECO:0007669"/>
    <property type="project" value="InterPro"/>
</dbReference>
<dbReference type="GO" id="GO:0030574">
    <property type="term" value="P:collagen catabolic process"/>
    <property type="evidence" value="ECO:0007669"/>
    <property type="project" value="TreeGrafter"/>
</dbReference>
<accession>A0A2U1NA16</accession>
<keyword evidence="8" id="KW-0865">Zymogen</keyword>
<name>A0A2U1NA16_ARTAN</name>
<evidence type="ECO:0000256" key="10">
    <source>
        <dbReference type="PIRSR" id="PIRSR001191-2"/>
    </source>
</evidence>
<dbReference type="PIRSF" id="PIRSF001191">
    <property type="entry name" value="Peptidase_M10A_matrix"/>
    <property type="match status" value="1"/>
</dbReference>
<comment type="cofactor">
    <cofactor evidence="11">
        <name>Ca(2+)</name>
        <dbReference type="ChEBI" id="CHEBI:29108"/>
    </cofactor>
    <text evidence="11">Can bind about 5 Ca(2+) ions per subunit.</text>
</comment>
<dbReference type="InterPro" id="IPR036365">
    <property type="entry name" value="PGBD-like_sf"/>
</dbReference>
<evidence type="ECO:0000256" key="5">
    <source>
        <dbReference type="ARBA" id="ARBA00022801"/>
    </source>
</evidence>
<evidence type="ECO:0000256" key="12">
    <source>
        <dbReference type="SAM" id="SignalP"/>
    </source>
</evidence>
<keyword evidence="7" id="KW-0482">Metalloprotease</keyword>
<dbReference type="InterPro" id="IPR006026">
    <property type="entry name" value="Peptidase_Metallo"/>
</dbReference>
<dbReference type="PRINTS" id="PR00138">
    <property type="entry name" value="MATRIXIN"/>
</dbReference>
<dbReference type="SMART" id="SM00235">
    <property type="entry name" value="ZnMc"/>
    <property type="match status" value="1"/>
</dbReference>
<dbReference type="InterPro" id="IPR021158">
    <property type="entry name" value="Pept_M10A_Zn_BS"/>
</dbReference>
<feature type="binding site" evidence="11">
    <location>
        <position position="217"/>
    </location>
    <ligand>
        <name>Ca(2+)</name>
        <dbReference type="ChEBI" id="CHEBI:29108"/>
        <label>3</label>
    </ligand>
</feature>
<keyword evidence="3 10" id="KW-0479">Metal-binding</keyword>
<evidence type="ECO:0000259" key="13">
    <source>
        <dbReference type="SMART" id="SM00235"/>
    </source>
</evidence>
<sequence>MASKSTFLSILYFLFLFQIIKSDISSQNTNSSAFEFIKNLQGCCQKGSKVQGLHDLKLYLARFGYLNYQPARNQLNANNESFDDELESALKIYQKFYHLNITGTLDGPTISRMLMPRCGHPDIKTHQQMPKWLHTVSHFQFGQNNPKWPVEKTNLTYAFPKNYSETYVSPVVRAFNTWAAASGYFTFSRVDDFANADLKISFERGDHGDGAPFDGPSGVLAHASLPTDGKLHFDADENWSVGPEPVPNTIDLQSVALHEIGHLLGLAHSEDENAIMWSSIPAGSLKGLNSDDILGVKALYIVT</sequence>
<feature type="binding site" evidence="11">
    <location>
        <position position="209"/>
    </location>
    <ligand>
        <name>Zn(2+)</name>
        <dbReference type="ChEBI" id="CHEBI:29105"/>
        <label>1</label>
    </ligand>
</feature>
<evidence type="ECO:0000313" key="15">
    <source>
        <dbReference type="Proteomes" id="UP000245207"/>
    </source>
</evidence>
<evidence type="ECO:0000256" key="3">
    <source>
        <dbReference type="ARBA" id="ARBA00022723"/>
    </source>
</evidence>
<evidence type="ECO:0000256" key="6">
    <source>
        <dbReference type="ARBA" id="ARBA00022833"/>
    </source>
</evidence>
<feature type="active site" evidence="9">
    <location>
        <position position="259"/>
    </location>
</feature>
<protein>
    <submittedName>
        <fullName evidence="14">Peptidase M10A, Metallopeptidase, catalytic domain protein</fullName>
    </submittedName>
</protein>
<feature type="binding site" evidence="11">
    <location>
        <position position="237"/>
    </location>
    <ligand>
        <name>Ca(2+)</name>
        <dbReference type="ChEBI" id="CHEBI:29108"/>
        <label>1</label>
    </ligand>
</feature>
<feature type="chain" id="PRO_5015494571" evidence="12">
    <location>
        <begin position="23"/>
        <end position="303"/>
    </location>
</feature>
<feature type="binding site" evidence="10">
    <location>
        <position position="268"/>
    </location>
    <ligand>
        <name>Zn(2+)</name>
        <dbReference type="ChEBI" id="CHEBI:29105"/>
        <label>2</label>
        <note>catalytic</note>
    </ligand>
</feature>
<comment type="similarity">
    <text evidence="1">Belongs to the peptidase M10A family. Matrix metalloproteinases (MMPs) subfamily.</text>
</comment>
<dbReference type="STRING" id="35608.A0A2U1NA16"/>
<evidence type="ECO:0000256" key="7">
    <source>
        <dbReference type="ARBA" id="ARBA00023049"/>
    </source>
</evidence>
<dbReference type="InterPro" id="IPR001818">
    <property type="entry name" value="Pept_M10_metallopeptidase"/>
</dbReference>
<evidence type="ECO:0000256" key="9">
    <source>
        <dbReference type="PIRSR" id="PIRSR001191-1"/>
    </source>
</evidence>
<dbReference type="GO" id="GO:0006508">
    <property type="term" value="P:proteolysis"/>
    <property type="evidence" value="ECO:0007669"/>
    <property type="project" value="UniProtKB-KW"/>
</dbReference>
<dbReference type="Pfam" id="PF01471">
    <property type="entry name" value="PG_binding_1"/>
    <property type="match status" value="1"/>
</dbReference>
<feature type="domain" description="Peptidase metallopeptidase" evidence="13">
    <location>
        <begin position="144"/>
        <end position="302"/>
    </location>
</feature>
<dbReference type="InterPro" id="IPR002477">
    <property type="entry name" value="Peptidoglycan-bd-like"/>
</dbReference>
<dbReference type="InterPro" id="IPR024079">
    <property type="entry name" value="MetalloPept_cat_dom_sf"/>
</dbReference>
<keyword evidence="2" id="KW-0645">Protease</keyword>
<feature type="binding site" evidence="10">
    <location>
        <position position="258"/>
    </location>
    <ligand>
        <name>Zn(2+)</name>
        <dbReference type="ChEBI" id="CHEBI:29105"/>
        <label>2</label>
        <note>catalytic</note>
    </ligand>
</feature>
<dbReference type="GO" id="GO:0008270">
    <property type="term" value="F:zinc ion binding"/>
    <property type="evidence" value="ECO:0007669"/>
    <property type="project" value="InterPro"/>
</dbReference>
<evidence type="ECO:0000256" key="11">
    <source>
        <dbReference type="PIRSR" id="PIRSR621190-2"/>
    </source>
</evidence>
<dbReference type="PROSITE" id="PS00546">
    <property type="entry name" value="CYSTEINE_SWITCH"/>
    <property type="match status" value="1"/>
</dbReference>
<dbReference type="InterPro" id="IPR033739">
    <property type="entry name" value="M10A_MMP"/>
</dbReference>
<evidence type="ECO:0000256" key="8">
    <source>
        <dbReference type="ARBA" id="ARBA00023145"/>
    </source>
</evidence>
<dbReference type="Gene3D" id="3.40.390.10">
    <property type="entry name" value="Collagenase (Catalytic Domain)"/>
    <property type="match status" value="1"/>
</dbReference>
<dbReference type="GO" id="GO:0031012">
    <property type="term" value="C:extracellular matrix"/>
    <property type="evidence" value="ECO:0007669"/>
    <property type="project" value="InterPro"/>
</dbReference>
<feature type="binding site" evidence="11">
    <location>
        <position position="232"/>
    </location>
    <ligand>
        <name>Zn(2+)</name>
        <dbReference type="ChEBI" id="CHEBI:29105"/>
        <label>1</label>
    </ligand>
</feature>
<feature type="binding site" evidence="11">
    <location>
        <position position="276"/>
    </location>
    <ligand>
        <name>Zn(2+)</name>
        <dbReference type="ChEBI" id="CHEBI:29105"/>
        <label>2</label>
        <note>catalytic</note>
    </ligand>
</feature>
<feature type="binding site" evidence="11">
    <location>
        <position position="214"/>
    </location>
    <ligand>
        <name>Ca(2+)</name>
        <dbReference type="ChEBI" id="CHEBI:29108"/>
        <label>3</label>
    </ligand>
</feature>
<dbReference type="GO" id="GO:0030198">
    <property type="term" value="P:extracellular matrix organization"/>
    <property type="evidence" value="ECO:0007669"/>
    <property type="project" value="TreeGrafter"/>
</dbReference>
<keyword evidence="5" id="KW-0378">Hydrolase</keyword>
<keyword evidence="4 12" id="KW-0732">Signal</keyword>
<evidence type="ECO:0000256" key="4">
    <source>
        <dbReference type="ARBA" id="ARBA00022729"/>
    </source>
</evidence>
<dbReference type="Proteomes" id="UP000245207">
    <property type="component" value="Unassembled WGS sequence"/>
</dbReference>